<gene>
    <name evidence="1" type="ORF">SACC_13130</name>
</gene>
<keyword evidence="2" id="KW-1185">Reference proteome</keyword>
<sequence length="47" mass="5626">MLYLNIKYKHTLGLVNVLRDDSLDCLEVTNYLITLVLCKRRLIRIYI</sequence>
<reference evidence="1 2" key="1">
    <citation type="journal article" date="2022" name="Microbiol. Resour. Announc.">
        <title>Complete Genome Sequence of the Hyperthermophilic and Acidophilic Archaeon Saccharolobus caldissimus Strain HS-3T.</title>
        <authorList>
            <person name="Sakai H.D."/>
            <person name="Kurosawa N."/>
        </authorList>
    </citation>
    <scope>NUCLEOTIDE SEQUENCE [LARGE SCALE GENOMIC DNA]</scope>
    <source>
        <strain evidence="1 2">JCM32116</strain>
    </source>
</reference>
<evidence type="ECO:0000313" key="1">
    <source>
        <dbReference type="EMBL" id="BDB98296.1"/>
    </source>
</evidence>
<dbReference type="KEGG" id="scas:SACC_13130"/>
<protein>
    <submittedName>
        <fullName evidence="1">Uncharacterized protein</fullName>
    </submittedName>
</protein>
<dbReference type="EMBL" id="AP025226">
    <property type="protein sequence ID" value="BDB98296.1"/>
    <property type="molecule type" value="Genomic_DNA"/>
</dbReference>
<proteinExistence type="predicted"/>
<organism evidence="1 2">
    <name type="scientific">Saccharolobus caldissimus</name>
    <dbReference type="NCBI Taxonomy" id="1702097"/>
    <lineage>
        <taxon>Archaea</taxon>
        <taxon>Thermoproteota</taxon>
        <taxon>Thermoprotei</taxon>
        <taxon>Sulfolobales</taxon>
        <taxon>Sulfolobaceae</taxon>
        <taxon>Saccharolobus</taxon>
    </lineage>
</organism>
<dbReference type="AlphaFoldDB" id="A0AAQ4CR65"/>
<dbReference type="Proteomes" id="UP001319921">
    <property type="component" value="Chromosome"/>
</dbReference>
<accession>A0AAQ4CR65</accession>
<evidence type="ECO:0000313" key="2">
    <source>
        <dbReference type="Proteomes" id="UP001319921"/>
    </source>
</evidence>
<name>A0AAQ4CR65_9CREN</name>